<evidence type="ECO:0000256" key="2">
    <source>
        <dbReference type="ARBA" id="ARBA00022714"/>
    </source>
</evidence>
<dbReference type="Gene3D" id="3.40.50.80">
    <property type="entry name" value="Nucleotide-binding domain of ferredoxin-NADP reductase (FNR) module"/>
    <property type="match status" value="1"/>
</dbReference>
<dbReference type="InterPro" id="IPR012675">
    <property type="entry name" value="Beta-grasp_dom_sf"/>
</dbReference>
<dbReference type="SUPFAM" id="SSF54292">
    <property type="entry name" value="2Fe-2S ferredoxin-like"/>
    <property type="match status" value="1"/>
</dbReference>
<name>A0A7X3CSH5_9BACL</name>
<evidence type="ECO:0000256" key="3">
    <source>
        <dbReference type="ARBA" id="ARBA00022723"/>
    </source>
</evidence>
<dbReference type="PROSITE" id="PS51085">
    <property type="entry name" value="2FE2S_FER_2"/>
    <property type="match status" value="1"/>
</dbReference>
<dbReference type="Proteomes" id="UP000450917">
    <property type="component" value="Unassembled WGS sequence"/>
</dbReference>
<proteinExistence type="predicted"/>
<keyword evidence="2" id="KW-0001">2Fe-2S</keyword>
<feature type="domain" description="2Fe-2S ferredoxin-type" evidence="7">
    <location>
        <begin position="248"/>
        <end position="332"/>
    </location>
</feature>
<evidence type="ECO:0000256" key="4">
    <source>
        <dbReference type="ARBA" id="ARBA00023002"/>
    </source>
</evidence>
<dbReference type="InterPro" id="IPR006058">
    <property type="entry name" value="2Fe2S_fd_BS"/>
</dbReference>
<dbReference type="InterPro" id="IPR039261">
    <property type="entry name" value="FNR_nucleotide-bd"/>
</dbReference>
<evidence type="ECO:0000313" key="9">
    <source>
        <dbReference type="EMBL" id="MUG70017.1"/>
    </source>
</evidence>
<dbReference type="AlphaFoldDB" id="A0A7X3CSH5"/>
<dbReference type="Gene3D" id="3.10.20.30">
    <property type="match status" value="1"/>
</dbReference>
<dbReference type="SUPFAM" id="SSF63380">
    <property type="entry name" value="Riboflavin synthase domain-like"/>
    <property type="match status" value="1"/>
</dbReference>
<organism evidence="9 10">
    <name type="scientific">Paenibacillus validus</name>
    <dbReference type="NCBI Taxonomy" id="44253"/>
    <lineage>
        <taxon>Bacteria</taxon>
        <taxon>Bacillati</taxon>
        <taxon>Bacillota</taxon>
        <taxon>Bacilli</taxon>
        <taxon>Bacillales</taxon>
        <taxon>Paenibacillaceae</taxon>
        <taxon>Paenibacillus</taxon>
    </lineage>
</organism>
<evidence type="ECO:0000259" key="8">
    <source>
        <dbReference type="PROSITE" id="PS51384"/>
    </source>
</evidence>
<dbReference type="PROSITE" id="PS51384">
    <property type="entry name" value="FAD_FR"/>
    <property type="match status" value="1"/>
</dbReference>
<dbReference type="PROSITE" id="PS00197">
    <property type="entry name" value="2FE2S_FER_1"/>
    <property type="match status" value="1"/>
</dbReference>
<evidence type="ECO:0000256" key="1">
    <source>
        <dbReference type="ARBA" id="ARBA00022630"/>
    </source>
</evidence>
<evidence type="ECO:0000259" key="7">
    <source>
        <dbReference type="PROSITE" id="PS51085"/>
    </source>
</evidence>
<dbReference type="EMBL" id="WNZX01000002">
    <property type="protein sequence ID" value="MUG70017.1"/>
    <property type="molecule type" value="Genomic_DNA"/>
</dbReference>
<dbReference type="InterPro" id="IPR001041">
    <property type="entry name" value="2Fe-2S_ferredoxin-type"/>
</dbReference>
<dbReference type="InterPro" id="IPR036010">
    <property type="entry name" value="2Fe-2S_ferredoxin-like_sf"/>
</dbReference>
<reference evidence="9 10" key="1">
    <citation type="submission" date="2019-11" db="EMBL/GenBank/DDBJ databases">
        <title>Draft genome sequences of five Paenibacillus species of dairy origin.</title>
        <authorList>
            <person name="Olajide A.M."/>
            <person name="Chen S."/>
            <person name="Lapointe G."/>
        </authorList>
    </citation>
    <scope>NUCLEOTIDE SEQUENCE [LARGE SCALE GENOMIC DNA]</scope>
    <source>
        <strain evidence="9 10">2CS3</strain>
    </source>
</reference>
<dbReference type="InterPro" id="IPR017938">
    <property type="entry name" value="Riboflavin_synthase-like_b-brl"/>
</dbReference>
<keyword evidence="10" id="KW-1185">Reference proteome</keyword>
<evidence type="ECO:0000256" key="5">
    <source>
        <dbReference type="ARBA" id="ARBA00023004"/>
    </source>
</evidence>
<dbReference type="CDD" id="cd00207">
    <property type="entry name" value="fer2"/>
    <property type="match status" value="1"/>
</dbReference>
<dbReference type="Gene3D" id="2.40.30.10">
    <property type="entry name" value="Translation factors"/>
    <property type="match status" value="1"/>
</dbReference>
<dbReference type="PRINTS" id="PR00409">
    <property type="entry name" value="PHDIOXRDTASE"/>
</dbReference>
<dbReference type="Pfam" id="PF00111">
    <property type="entry name" value="Fer2"/>
    <property type="match status" value="1"/>
</dbReference>
<evidence type="ECO:0000256" key="6">
    <source>
        <dbReference type="ARBA" id="ARBA00023014"/>
    </source>
</evidence>
<sequence>MFCVRNKSDRIRRRVGLQNPRLKVTVAEIVQETPVVKSFKLVGARGRLPRFSGGAHITTYFTVNAETMERHYSLVGNPQRDDYYTIAIRRSETSRGGSAHWHDQIRTGDEIEISYPKNHLPVSFEAKHHVFIAAGIGITPFMAMMSELAASGKSFELHDAAASEAYCPFYEEIRKRYGERAKFYFSGKQQRLPVAVMWKQPIGTHVYFCGPEEMISQFRQAAIHYGYPASNIHYELFSPPNVGPSYPFQAVLAKSNVTLQVPESKSLLEVMLEQGIAAAYSCKIGGCGSCEIEVEDGEVDHRDFFLSEQEKKTRKVMIPCISRAKSPLIINL</sequence>
<dbReference type="PANTHER" id="PTHR47354:SF1">
    <property type="entry name" value="CARNITINE MONOOXYGENASE REDUCTASE SUBUNIT"/>
    <property type="match status" value="1"/>
</dbReference>
<feature type="domain" description="FAD-binding FR-type" evidence="8">
    <location>
        <begin position="19"/>
        <end position="123"/>
    </location>
</feature>
<keyword evidence="5" id="KW-0408">Iron</keyword>
<keyword evidence="3" id="KW-0479">Metal-binding</keyword>
<dbReference type="GO" id="GO:0051537">
    <property type="term" value="F:2 iron, 2 sulfur cluster binding"/>
    <property type="evidence" value="ECO:0007669"/>
    <property type="project" value="UniProtKB-KW"/>
</dbReference>
<keyword evidence="1" id="KW-0285">Flavoprotein</keyword>
<dbReference type="GO" id="GO:0016491">
    <property type="term" value="F:oxidoreductase activity"/>
    <property type="evidence" value="ECO:0007669"/>
    <property type="project" value="UniProtKB-KW"/>
</dbReference>
<protein>
    <submittedName>
        <fullName evidence="9">2Fe-2S iron-sulfur cluster binding domain-containing protein</fullName>
    </submittedName>
</protein>
<dbReference type="CDD" id="cd06185">
    <property type="entry name" value="PDR_like"/>
    <property type="match status" value="1"/>
</dbReference>
<keyword evidence="6" id="KW-0411">Iron-sulfur</keyword>
<dbReference type="InterPro" id="IPR050415">
    <property type="entry name" value="MRET"/>
</dbReference>
<accession>A0A7X3CSH5</accession>
<comment type="caution">
    <text evidence="9">The sequence shown here is derived from an EMBL/GenBank/DDBJ whole genome shotgun (WGS) entry which is preliminary data.</text>
</comment>
<dbReference type="PANTHER" id="PTHR47354">
    <property type="entry name" value="NADH OXIDOREDUCTASE HCR"/>
    <property type="match status" value="1"/>
</dbReference>
<dbReference type="InterPro" id="IPR017927">
    <property type="entry name" value="FAD-bd_FR_type"/>
</dbReference>
<dbReference type="GO" id="GO:0046872">
    <property type="term" value="F:metal ion binding"/>
    <property type="evidence" value="ECO:0007669"/>
    <property type="project" value="UniProtKB-KW"/>
</dbReference>
<keyword evidence="4" id="KW-0560">Oxidoreductase</keyword>
<evidence type="ECO:0000313" key="10">
    <source>
        <dbReference type="Proteomes" id="UP000450917"/>
    </source>
</evidence>
<gene>
    <name evidence="9" type="ORF">GNP93_04925</name>
</gene>
<dbReference type="SUPFAM" id="SSF52343">
    <property type="entry name" value="Ferredoxin reductase-like, C-terminal NADP-linked domain"/>
    <property type="match status" value="1"/>
</dbReference>